<keyword evidence="3" id="KW-1185">Reference proteome</keyword>
<dbReference type="EMBL" id="JAGFBS010000067">
    <property type="protein sequence ID" value="KAG6369736.1"/>
    <property type="molecule type" value="Genomic_DNA"/>
</dbReference>
<evidence type="ECO:0000256" key="1">
    <source>
        <dbReference type="SAM" id="MobiDB-lite"/>
    </source>
</evidence>
<name>A0A8I3A2W3_9AGAM</name>
<dbReference type="Proteomes" id="UP000683000">
    <property type="component" value="Unassembled WGS sequence"/>
</dbReference>
<accession>A0A8I3A2W3</accession>
<reference evidence="2" key="1">
    <citation type="submission" date="2021-03" db="EMBL/GenBank/DDBJ databases">
        <title>Evolutionary innovations through gain and loss of genes in the ectomycorrhizal Boletales.</title>
        <authorList>
            <person name="Wu G."/>
            <person name="Miyauchi S."/>
            <person name="Morin E."/>
            <person name="Yang Z.-L."/>
            <person name="Xu J."/>
            <person name="Martin F.M."/>
        </authorList>
    </citation>
    <scope>NUCLEOTIDE SEQUENCE</scope>
    <source>
        <strain evidence="2">BR01</strain>
    </source>
</reference>
<feature type="compositionally biased region" description="Polar residues" evidence="1">
    <location>
        <begin position="89"/>
        <end position="98"/>
    </location>
</feature>
<proteinExistence type="predicted"/>
<dbReference type="AlphaFoldDB" id="A0A8I3A2W3"/>
<feature type="region of interest" description="Disordered" evidence="1">
    <location>
        <begin position="84"/>
        <end position="112"/>
    </location>
</feature>
<sequence length="215" mass="24119">MKLYNRLNELPAPSLSGIRIILPCITFPLGRPQRTPQHRYRAKSVALGTVEINSTEDISVLHPLYLVHPWIDFLLDRQPVGDIADATPESPSSLTGVTPTHDPDDVTPSGAKKTQLARLVTPLLKLWFGRRPGRPPRDGVSLQSPLRISQRDKRGQALRLITRLRQPFGALLFTQIRQNVPVYRRVAADSIITVQVQDNTPLQNLLDNVRLLDVL</sequence>
<organism evidence="2 3">
    <name type="scientific">Boletus reticuloceps</name>
    <dbReference type="NCBI Taxonomy" id="495285"/>
    <lineage>
        <taxon>Eukaryota</taxon>
        <taxon>Fungi</taxon>
        <taxon>Dikarya</taxon>
        <taxon>Basidiomycota</taxon>
        <taxon>Agaricomycotina</taxon>
        <taxon>Agaricomycetes</taxon>
        <taxon>Agaricomycetidae</taxon>
        <taxon>Boletales</taxon>
        <taxon>Boletineae</taxon>
        <taxon>Boletaceae</taxon>
        <taxon>Boletoideae</taxon>
        <taxon>Boletus</taxon>
    </lineage>
</organism>
<protein>
    <submittedName>
        <fullName evidence="2">Uncharacterized protein</fullName>
    </submittedName>
</protein>
<gene>
    <name evidence="2" type="ORF">JVT61DRAFT_13605</name>
</gene>
<evidence type="ECO:0000313" key="3">
    <source>
        <dbReference type="Proteomes" id="UP000683000"/>
    </source>
</evidence>
<comment type="caution">
    <text evidence="2">The sequence shown here is derived from an EMBL/GenBank/DDBJ whole genome shotgun (WGS) entry which is preliminary data.</text>
</comment>
<evidence type="ECO:0000313" key="2">
    <source>
        <dbReference type="EMBL" id="KAG6369736.1"/>
    </source>
</evidence>